<dbReference type="Proteomes" id="UP001318401">
    <property type="component" value="Unassembled WGS sequence"/>
</dbReference>
<reference evidence="1 2" key="1">
    <citation type="submission" date="2018-04" db="EMBL/GenBank/DDBJ databases">
        <authorList>
            <person name="Li G."/>
            <person name="Du W."/>
            <person name="Bai Y."/>
        </authorList>
    </citation>
    <scope>NUCLEOTIDE SEQUENCE [LARGE SCALE GENOMIC DNA]</scope>
    <source>
        <strain evidence="1 2">YYYZ-3</strain>
    </source>
</reference>
<proteinExistence type="predicted"/>
<name>A0ABX2B7Z9_9GAMM</name>
<evidence type="ECO:0000313" key="2">
    <source>
        <dbReference type="Proteomes" id="UP001318401"/>
    </source>
</evidence>
<accession>A0ABX2B7Z9</accession>
<sequence>MYQDTKRLRTKKSVYLDEYEDAVITAHANLQGISKAALMREMIMRQARELVGLGDLHEKSMGDRAG</sequence>
<evidence type="ECO:0000313" key="1">
    <source>
        <dbReference type="EMBL" id="NPT29638.1"/>
    </source>
</evidence>
<dbReference type="EMBL" id="QDKN01000001">
    <property type="protein sequence ID" value="NPT29638.1"/>
    <property type="molecule type" value="Genomic_DNA"/>
</dbReference>
<comment type="caution">
    <text evidence="1">The sequence shown here is derived from an EMBL/GenBank/DDBJ whole genome shotgun (WGS) entry which is preliminary data.</text>
</comment>
<protein>
    <recommendedName>
        <fullName evidence="3">Ribbon-helix-helix protein CopG domain-containing protein</fullName>
    </recommendedName>
</protein>
<evidence type="ECO:0008006" key="3">
    <source>
        <dbReference type="Google" id="ProtNLM"/>
    </source>
</evidence>
<keyword evidence="2" id="KW-1185">Reference proteome</keyword>
<gene>
    <name evidence="1" type="ORF">DDR56_03440</name>
</gene>
<dbReference type="RefSeq" id="WP_125746381.1">
    <property type="nucleotide sequence ID" value="NZ_CP034367.1"/>
</dbReference>
<organism evidence="1 2">
    <name type="scientific">Vreelandella venusta</name>
    <dbReference type="NCBI Taxonomy" id="44935"/>
    <lineage>
        <taxon>Bacteria</taxon>
        <taxon>Pseudomonadati</taxon>
        <taxon>Pseudomonadota</taxon>
        <taxon>Gammaproteobacteria</taxon>
        <taxon>Oceanospirillales</taxon>
        <taxon>Halomonadaceae</taxon>
        <taxon>Vreelandella</taxon>
    </lineage>
</organism>